<gene>
    <name evidence="1" type="ORF">QE152_g34041</name>
</gene>
<reference evidence="1 2" key="1">
    <citation type="journal article" date="2024" name="BMC Genomics">
        <title>De novo assembly and annotation of Popillia japonica's genome with initial clues to its potential as an invasive pest.</title>
        <authorList>
            <person name="Cucini C."/>
            <person name="Boschi S."/>
            <person name="Funari R."/>
            <person name="Cardaioli E."/>
            <person name="Iannotti N."/>
            <person name="Marturano G."/>
            <person name="Paoli F."/>
            <person name="Bruttini M."/>
            <person name="Carapelli A."/>
            <person name="Frati F."/>
            <person name="Nardi F."/>
        </authorList>
    </citation>
    <scope>NUCLEOTIDE SEQUENCE [LARGE SCALE GENOMIC DNA]</scope>
    <source>
        <strain evidence="1">DMR45628</strain>
    </source>
</reference>
<evidence type="ECO:0000313" key="1">
    <source>
        <dbReference type="EMBL" id="KAK9693700.1"/>
    </source>
</evidence>
<organism evidence="1 2">
    <name type="scientific">Popillia japonica</name>
    <name type="common">Japanese beetle</name>
    <dbReference type="NCBI Taxonomy" id="7064"/>
    <lineage>
        <taxon>Eukaryota</taxon>
        <taxon>Metazoa</taxon>
        <taxon>Ecdysozoa</taxon>
        <taxon>Arthropoda</taxon>
        <taxon>Hexapoda</taxon>
        <taxon>Insecta</taxon>
        <taxon>Pterygota</taxon>
        <taxon>Neoptera</taxon>
        <taxon>Endopterygota</taxon>
        <taxon>Coleoptera</taxon>
        <taxon>Polyphaga</taxon>
        <taxon>Scarabaeiformia</taxon>
        <taxon>Scarabaeidae</taxon>
        <taxon>Rutelinae</taxon>
        <taxon>Popillia</taxon>
    </lineage>
</organism>
<dbReference type="AlphaFoldDB" id="A0AAW1IUY9"/>
<dbReference type="EMBL" id="JASPKY010000533">
    <property type="protein sequence ID" value="KAK9693700.1"/>
    <property type="molecule type" value="Genomic_DNA"/>
</dbReference>
<protein>
    <submittedName>
        <fullName evidence="1">Uncharacterized protein</fullName>
    </submittedName>
</protein>
<proteinExistence type="predicted"/>
<evidence type="ECO:0000313" key="2">
    <source>
        <dbReference type="Proteomes" id="UP001458880"/>
    </source>
</evidence>
<dbReference type="Proteomes" id="UP001458880">
    <property type="component" value="Unassembled WGS sequence"/>
</dbReference>
<sequence length="119" mass="14038">MDLDPDLIFPKSSLLSQWKRYNKFGLAMGLVTLHGVNSDSDEFPSLEDVLNGGKTFWFALNFKSRHEDKYQERIKDVIMHFIERDYIRKLEDKYQDVCGAIERDYIRKLDGCLWSKKLG</sequence>
<comment type="caution">
    <text evidence="1">The sequence shown here is derived from an EMBL/GenBank/DDBJ whole genome shotgun (WGS) entry which is preliminary data.</text>
</comment>
<accession>A0AAW1IUY9</accession>
<keyword evidence="2" id="KW-1185">Reference proteome</keyword>
<name>A0AAW1IUY9_POPJA</name>